<dbReference type="EMBL" id="WUAV01000003">
    <property type="protein sequence ID" value="KAF1760982.1"/>
    <property type="molecule type" value="Genomic_DNA"/>
</dbReference>
<comment type="caution">
    <text evidence="2">The sequence shown here is derived from an EMBL/GenBank/DDBJ whole genome shotgun (WGS) entry which is preliminary data.</text>
</comment>
<feature type="coiled-coil region" evidence="1">
    <location>
        <begin position="36"/>
        <end position="63"/>
    </location>
</feature>
<evidence type="ECO:0000313" key="3">
    <source>
        <dbReference type="Proteomes" id="UP000483820"/>
    </source>
</evidence>
<protein>
    <submittedName>
        <fullName evidence="2">Uncharacterized protein</fullName>
    </submittedName>
</protein>
<proteinExistence type="predicted"/>
<sequence length="92" mass="10742">MFHHPLMLGIVQNYVLNPLVALYNVLDYGEDLPDDVKDQKKMLRTLEQEESDYKARAKVLESSVRSIDLLIEVVKKTKNYGKKDRYIIMLSI</sequence>
<dbReference type="GeneID" id="9803625"/>
<dbReference type="CTD" id="9803625"/>
<organism evidence="2 3">
    <name type="scientific">Caenorhabditis remanei</name>
    <name type="common">Caenorhabditis vulgaris</name>
    <dbReference type="NCBI Taxonomy" id="31234"/>
    <lineage>
        <taxon>Eukaryota</taxon>
        <taxon>Metazoa</taxon>
        <taxon>Ecdysozoa</taxon>
        <taxon>Nematoda</taxon>
        <taxon>Chromadorea</taxon>
        <taxon>Rhabditida</taxon>
        <taxon>Rhabditina</taxon>
        <taxon>Rhabditomorpha</taxon>
        <taxon>Rhabditoidea</taxon>
        <taxon>Rhabditidae</taxon>
        <taxon>Peloderinae</taxon>
        <taxon>Caenorhabditis</taxon>
    </lineage>
</organism>
<evidence type="ECO:0000256" key="1">
    <source>
        <dbReference type="SAM" id="Coils"/>
    </source>
</evidence>
<gene>
    <name evidence="2" type="ORF">GCK72_009235</name>
</gene>
<accession>A0A6A5H3C9</accession>
<dbReference type="Proteomes" id="UP000483820">
    <property type="component" value="Chromosome III"/>
</dbReference>
<name>A0A6A5H3C9_CAERE</name>
<dbReference type="KEGG" id="crq:GCK72_009235"/>
<evidence type="ECO:0000313" key="2">
    <source>
        <dbReference type="EMBL" id="KAF1760982.1"/>
    </source>
</evidence>
<reference evidence="2 3" key="1">
    <citation type="submission" date="2019-12" db="EMBL/GenBank/DDBJ databases">
        <title>Chromosome-level assembly of the Caenorhabditis remanei genome.</title>
        <authorList>
            <person name="Teterina A.A."/>
            <person name="Willis J.H."/>
            <person name="Phillips P.C."/>
        </authorList>
    </citation>
    <scope>NUCLEOTIDE SEQUENCE [LARGE SCALE GENOMIC DNA]</scope>
    <source>
        <strain evidence="2 3">PX506</strain>
        <tissue evidence="2">Whole organism</tissue>
    </source>
</reference>
<dbReference type="RefSeq" id="XP_003091729.2">
    <property type="nucleotide sequence ID" value="XM_003091681.2"/>
</dbReference>
<keyword evidence="1" id="KW-0175">Coiled coil</keyword>
<dbReference type="AlphaFoldDB" id="A0A6A5H3C9"/>